<feature type="binding site" evidence="3">
    <location>
        <position position="157"/>
    </location>
    <ligand>
        <name>a divalent metal cation</name>
        <dbReference type="ChEBI" id="CHEBI:60240"/>
        <label>2</label>
    </ligand>
</feature>
<dbReference type="Gene3D" id="3.20.20.140">
    <property type="entry name" value="Metal-dependent hydrolases"/>
    <property type="match status" value="1"/>
</dbReference>
<dbReference type="PIRSF" id="PIRSF016839">
    <property type="entry name" value="PhP"/>
    <property type="match status" value="1"/>
</dbReference>
<evidence type="ECO:0000256" key="3">
    <source>
        <dbReference type="PIRSR" id="PIRSR601559-52"/>
    </source>
</evidence>
<keyword evidence="1 3" id="KW-0479">Metal-binding</keyword>
<dbReference type="GO" id="GO:0008270">
    <property type="term" value="F:zinc ion binding"/>
    <property type="evidence" value="ECO:0007669"/>
    <property type="project" value="InterPro"/>
</dbReference>
<dbReference type="Pfam" id="PF02126">
    <property type="entry name" value="PTE"/>
    <property type="match status" value="1"/>
</dbReference>
<sequence>MSTVETALGAVDTADLGPTLSHEHLFINLMLERRGDGLVHEEQLVVDELQVFADQGGGTIFDLTTAELTPGSTTASKPTFTATAAGETRDPENVAAIQRVSRATGVNVVLGAGRYRDPFMSRDLIDRLGVDGIAEEIIRDLTEGIPGTGVKAGIIGEIGADKWFVSATEERSFRGAARASVATGVPVYTHAARWHVGLDQVALLRHEGVDPAKIVVGHVDTVPTPGFAVELASTGVYIGLDTINSKNPAAVAPRVAQVLELVRAGYLERILLSHDVCVVSHLRAYGGNGFGFVLEGFRHALLEAGISAEEFDTMIRANPARLLG</sequence>
<keyword evidence="2" id="KW-0378">Hydrolase</keyword>
<dbReference type="RefSeq" id="WP_116416276.1">
    <property type="nucleotide sequence ID" value="NZ_NBWZ01000001.1"/>
</dbReference>
<feature type="binding site" evidence="3">
    <location>
        <position position="157"/>
    </location>
    <ligand>
        <name>a divalent metal cation</name>
        <dbReference type="ChEBI" id="CHEBI:60240"/>
        <label>1</label>
    </ligand>
</feature>
<name>A0A3E0VMQ5_9MICO</name>
<dbReference type="PROSITE" id="PS51347">
    <property type="entry name" value="PHOSPHOTRIESTERASE_2"/>
    <property type="match status" value="1"/>
</dbReference>
<feature type="binding site" evidence="3">
    <location>
        <position position="24"/>
    </location>
    <ligand>
        <name>a divalent metal cation</name>
        <dbReference type="ChEBI" id="CHEBI:60240"/>
        <label>1</label>
    </ligand>
</feature>
<evidence type="ECO:0000256" key="2">
    <source>
        <dbReference type="ARBA" id="ARBA00022801"/>
    </source>
</evidence>
<dbReference type="AlphaFoldDB" id="A0A3E0VMQ5"/>
<protein>
    <recommendedName>
        <fullName evidence="7">Phosphotriesterase-related protein</fullName>
    </recommendedName>
</protein>
<reference evidence="5 6" key="1">
    <citation type="submission" date="2017-04" db="EMBL/GenBank/DDBJ databases">
        <title>Comparative genome analysis of Subtercola boreus.</title>
        <authorList>
            <person name="Cho Y.-J."/>
            <person name="Cho A."/>
            <person name="Kim O.-S."/>
            <person name="Lee J.-I."/>
        </authorList>
    </citation>
    <scope>NUCLEOTIDE SEQUENCE [LARGE SCALE GENOMIC DNA]</scope>
    <source>
        <strain evidence="5 6">K300</strain>
    </source>
</reference>
<dbReference type="PANTHER" id="PTHR10819">
    <property type="entry name" value="PHOSPHOTRIESTERASE-RELATED"/>
    <property type="match status" value="1"/>
</dbReference>
<gene>
    <name evidence="5" type="ORF">B7R54_18060</name>
</gene>
<evidence type="ECO:0000313" key="5">
    <source>
        <dbReference type="EMBL" id="RFA10899.1"/>
    </source>
</evidence>
<evidence type="ECO:0000256" key="1">
    <source>
        <dbReference type="ARBA" id="ARBA00022723"/>
    </source>
</evidence>
<comment type="caution">
    <text evidence="5">The sequence shown here is derived from an EMBL/GenBank/DDBJ whole genome shotgun (WGS) entry which is preliminary data.</text>
</comment>
<feature type="binding site" evidence="3">
    <location>
        <position position="22"/>
    </location>
    <ligand>
        <name>a divalent metal cation</name>
        <dbReference type="ChEBI" id="CHEBI:60240"/>
        <label>1</label>
    </ligand>
</feature>
<dbReference type="OrthoDB" id="9795018at2"/>
<dbReference type="InterPro" id="IPR017947">
    <property type="entry name" value="AryldialkylPase_Zn-BS"/>
</dbReference>
<dbReference type="EMBL" id="NBWZ01000001">
    <property type="protein sequence ID" value="RFA10899.1"/>
    <property type="molecule type" value="Genomic_DNA"/>
</dbReference>
<dbReference type="InterPro" id="IPR032466">
    <property type="entry name" value="Metal_Hydrolase"/>
</dbReference>
<dbReference type="PANTHER" id="PTHR10819:SF3">
    <property type="entry name" value="PHOSPHOTRIESTERASE-RELATED PROTEIN"/>
    <property type="match status" value="1"/>
</dbReference>
<feature type="binding site" evidence="3">
    <location>
        <position position="275"/>
    </location>
    <ligand>
        <name>a divalent metal cation</name>
        <dbReference type="ChEBI" id="CHEBI:60240"/>
        <label>1</label>
    </ligand>
</feature>
<proteinExistence type="inferred from homology"/>
<evidence type="ECO:0000256" key="4">
    <source>
        <dbReference type="PROSITE-ProRule" id="PRU00679"/>
    </source>
</evidence>
<dbReference type="SUPFAM" id="SSF51556">
    <property type="entry name" value="Metallo-dependent hydrolases"/>
    <property type="match status" value="1"/>
</dbReference>
<keyword evidence="6" id="KW-1185">Reference proteome</keyword>
<evidence type="ECO:0000313" key="6">
    <source>
        <dbReference type="Proteomes" id="UP000256486"/>
    </source>
</evidence>
<dbReference type="InterPro" id="IPR001559">
    <property type="entry name" value="Phosphotriesterase"/>
</dbReference>
<evidence type="ECO:0008006" key="7">
    <source>
        <dbReference type="Google" id="ProtNLM"/>
    </source>
</evidence>
<accession>A0A3E0VMQ5</accession>
<dbReference type="PROSITE" id="PS01322">
    <property type="entry name" value="PHOSPHOTRIESTERASE_1"/>
    <property type="match status" value="1"/>
</dbReference>
<dbReference type="GO" id="GO:0016788">
    <property type="term" value="F:hydrolase activity, acting on ester bonds"/>
    <property type="evidence" value="ECO:0007669"/>
    <property type="project" value="InterPro"/>
</dbReference>
<comment type="caution">
    <text evidence="4">Lacks conserved residue(s) required for the propagation of feature annotation.</text>
</comment>
<feature type="binding site" evidence="3">
    <location>
        <position position="190"/>
    </location>
    <ligand>
        <name>a divalent metal cation</name>
        <dbReference type="ChEBI" id="CHEBI:60240"/>
        <label>2</label>
    </ligand>
</feature>
<comment type="cofactor">
    <cofactor evidence="3">
        <name>a divalent metal cation</name>
        <dbReference type="ChEBI" id="CHEBI:60240"/>
    </cofactor>
    <text evidence="3">Binds 2 divalent metal cations per subunit.</text>
</comment>
<feature type="binding site" evidence="3">
    <location>
        <position position="218"/>
    </location>
    <ligand>
        <name>a divalent metal cation</name>
        <dbReference type="ChEBI" id="CHEBI:60240"/>
        <label>2</label>
    </ligand>
</feature>
<comment type="similarity">
    <text evidence="4">Belongs to the metallo-dependent hydrolases superfamily. Phosphotriesterase family.</text>
</comment>
<dbReference type="Proteomes" id="UP000256486">
    <property type="component" value="Unassembled WGS sequence"/>
</dbReference>
<organism evidence="5 6">
    <name type="scientific">Subtercola boreus</name>
    <dbReference type="NCBI Taxonomy" id="120213"/>
    <lineage>
        <taxon>Bacteria</taxon>
        <taxon>Bacillati</taxon>
        <taxon>Actinomycetota</taxon>
        <taxon>Actinomycetes</taxon>
        <taxon>Micrococcales</taxon>
        <taxon>Microbacteriaceae</taxon>
        <taxon>Subtercola</taxon>
    </lineage>
</organism>